<reference evidence="2" key="1">
    <citation type="submission" date="2017-05" db="UniProtKB">
        <authorList>
            <consortium name="EnsemblMetazoa"/>
        </authorList>
    </citation>
    <scope>IDENTIFICATION</scope>
</reference>
<dbReference type="AlphaFoldDB" id="A0A1X7UDH3"/>
<accession>A0A1X7UDH3</accession>
<name>A0A1X7UDH3_AMPQE</name>
<dbReference type="InParanoid" id="A0A1X7UDH3"/>
<sequence>MRGREKDRAETTAWFPGPKRTQPPFHLVFLMAAAMTWEQFLCCNKNPLPAKRSLELEPGGPPAEECSTPPRFGGIGSDSHKKETAWKESNPIPALNENVLPVEVSPEFKL</sequence>
<proteinExistence type="predicted"/>
<evidence type="ECO:0000313" key="2">
    <source>
        <dbReference type="EnsemblMetazoa" id="Aqu2.1.25546_001"/>
    </source>
</evidence>
<evidence type="ECO:0000256" key="1">
    <source>
        <dbReference type="SAM" id="MobiDB-lite"/>
    </source>
</evidence>
<dbReference type="EnsemblMetazoa" id="Aqu2.1.25546_001">
    <property type="protein sequence ID" value="Aqu2.1.25546_001"/>
    <property type="gene ID" value="Aqu2.1.25546"/>
</dbReference>
<feature type="compositionally biased region" description="Low complexity" evidence="1">
    <location>
        <begin position="56"/>
        <end position="65"/>
    </location>
</feature>
<feature type="region of interest" description="Disordered" evidence="1">
    <location>
        <begin position="53"/>
        <end position="89"/>
    </location>
</feature>
<organism evidence="2">
    <name type="scientific">Amphimedon queenslandica</name>
    <name type="common">Sponge</name>
    <dbReference type="NCBI Taxonomy" id="400682"/>
    <lineage>
        <taxon>Eukaryota</taxon>
        <taxon>Metazoa</taxon>
        <taxon>Porifera</taxon>
        <taxon>Demospongiae</taxon>
        <taxon>Heteroscleromorpha</taxon>
        <taxon>Haplosclerida</taxon>
        <taxon>Niphatidae</taxon>
        <taxon>Amphimedon</taxon>
    </lineage>
</organism>
<protein>
    <submittedName>
        <fullName evidence="2">Uncharacterized protein</fullName>
    </submittedName>
</protein>